<keyword evidence="2" id="KW-1185">Reference proteome</keyword>
<reference evidence="1" key="1">
    <citation type="submission" date="2023-07" db="EMBL/GenBank/DDBJ databases">
        <authorList>
            <person name="Kim M.K."/>
        </authorList>
    </citation>
    <scope>NUCLEOTIDE SEQUENCE</scope>
    <source>
        <strain evidence="1">ASUV-10-1</strain>
    </source>
</reference>
<dbReference type="RefSeq" id="WP_305006883.1">
    <property type="nucleotide sequence ID" value="NZ_JAUQSY010000007.1"/>
</dbReference>
<comment type="caution">
    <text evidence="1">The sequence shown here is derived from an EMBL/GenBank/DDBJ whole genome shotgun (WGS) entry which is preliminary data.</text>
</comment>
<protein>
    <submittedName>
        <fullName evidence="1">Uncharacterized protein</fullName>
    </submittedName>
</protein>
<gene>
    <name evidence="1" type="ORF">Q5H93_12590</name>
</gene>
<sequence>MPNDTALAGLVAFSVNGANGPLASNSSNTDTGFTFVVLAGAAAEATVANYFSEFYLTGTSAPLPVGLLSFTAAAEGNAARLQWTIASEQHSARSEVQWGWQSV</sequence>
<evidence type="ECO:0000313" key="1">
    <source>
        <dbReference type="EMBL" id="MDO7875573.1"/>
    </source>
</evidence>
<proteinExistence type="predicted"/>
<dbReference type="Proteomes" id="UP001176429">
    <property type="component" value="Unassembled WGS sequence"/>
</dbReference>
<name>A0ABT9BD26_9BACT</name>
<evidence type="ECO:0000313" key="2">
    <source>
        <dbReference type="Proteomes" id="UP001176429"/>
    </source>
</evidence>
<dbReference type="EMBL" id="JAUQSY010000007">
    <property type="protein sequence ID" value="MDO7875573.1"/>
    <property type="molecule type" value="Genomic_DNA"/>
</dbReference>
<accession>A0ABT9BD26</accession>
<organism evidence="1 2">
    <name type="scientific">Hymenobacter aranciens</name>
    <dbReference type="NCBI Taxonomy" id="3063996"/>
    <lineage>
        <taxon>Bacteria</taxon>
        <taxon>Pseudomonadati</taxon>
        <taxon>Bacteroidota</taxon>
        <taxon>Cytophagia</taxon>
        <taxon>Cytophagales</taxon>
        <taxon>Hymenobacteraceae</taxon>
        <taxon>Hymenobacter</taxon>
    </lineage>
</organism>